<dbReference type="AlphaFoldDB" id="A0A3M7Q2D4"/>
<reference evidence="1 2" key="1">
    <citation type="journal article" date="2018" name="Sci. Rep.">
        <title>Genomic signatures of local adaptation to the degree of environmental predictability in rotifers.</title>
        <authorList>
            <person name="Franch-Gras L."/>
            <person name="Hahn C."/>
            <person name="Garcia-Roger E.M."/>
            <person name="Carmona M.J."/>
            <person name="Serra M."/>
            <person name="Gomez A."/>
        </authorList>
    </citation>
    <scope>NUCLEOTIDE SEQUENCE [LARGE SCALE GENOMIC DNA]</scope>
    <source>
        <strain evidence="1">HYR1</strain>
    </source>
</reference>
<name>A0A3M7Q2D4_BRAPC</name>
<gene>
    <name evidence="1" type="ORF">BpHYR1_040732</name>
</gene>
<dbReference type="EMBL" id="REGN01007776">
    <property type="protein sequence ID" value="RNA05319.1"/>
    <property type="molecule type" value="Genomic_DNA"/>
</dbReference>
<keyword evidence="2" id="KW-1185">Reference proteome</keyword>
<accession>A0A3M7Q2D4</accession>
<proteinExistence type="predicted"/>
<evidence type="ECO:0000313" key="2">
    <source>
        <dbReference type="Proteomes" id="UP000276133"/>
    </source>
</evidence>
<dbReference type="Proteomes" id="UP000276133">
    <property type="component" value="Unassembled WGS sequence"/>
</dbReference>
<evidence type="ECO:0000313" key="1">
    <source>
        <dbReference type="EMBL" id="RNA05319.1"/>
    </source>
</evidence>
<organism evidence="1 2">
    <name type="scientific">Brachionus plicatilis</name>
    <name type="common">Marine rotifer</name>
    <name type="synonym">Brachionus muelleri</name>
    <dbReference type="NCBI Taxonomy" id="10195"/>
    <lineage>
        <taxon>Eukaryota</taxon>
        <taxon>Metazoa</taxon>
        <taxon>Spiralia</taxon>
        <taxon>Gnathifera</taxon>
        <taxon>Rotifera</taxon>
        <taxon>Eurotatoria</taxon>
        <taxon>Monogononta</taxon>
        <taxon>Pseudotrocha</taxon>
        <taxon>Ploima</taxon>
        <taxon>Brachionidae</taxon>
        <taxon>Brachionus</taxon>
    </lineage>
</organism>
<sequence length="94" mass="10970">MSNVNSKSGVFNRSRTIAHTKHYFGRELAGFAAWWRTARQCLCFRQAFIEAIFNRLVHKSPSNNDEDSNIPKQIHKELRIDLIDDKLTSKQAFF</sequence>
<comment type="caution">
    <text evidence="1">The sequence shown here is derived from an EMBL/GenBank/DDBJ whole genome shotgun (WGS) entry which is preliminary data.</text>
</comment>
<protein>
    <submittedName>
        <fullName evidence="1">Uncharacterized protein</fullName>
    </submittedName>
</protein>